<evidence type="ECO:0000256" key="1">
    <source>
        <dbReference type="SAM" id="Phobius"/>
    </source>
</evidence>
<name>H2XZZ0_CIOIN</name>
<sequence length="82" mass="8994">MSVTKSVAGSDVTWNVNNQNFNVLYAEGAIYANRSIHYHSLRKHTHGAFNLLKPKGSGAASVHVNYMIMLIVVATMLSTTIM</sequence>
<reference evidence="3" key="1">
    <citation type="journal article" date="2002" name="Science">
        <title>The draft genome of Ciona intestinalis: insights into chordate and vertebrate origins.</title>
        <authorList>
            <person name="Dehal P."/>
            <person name="Satou Y."/>
            <person name="Campbell R.K."/>
            <person name="Chapman J."/>
            <person name="Degnan B."/>
            <person name="De Tomaso A."/>
            <person name="Davidson B."/>
            <person name="Di Gregorio A."/>
            <person name="Gelpke M."/>
            <person name="Goodstein D.M."/>
            <person name="Harafuji N."/>
            <person name="Hastings K.E."/>
            <person name="Ho I."/>
            <person name="Hotta K."/>
            <person name="Huang W."/>
            <person name="Kawashima T."/>
            <person name="Lemaire P."/>
            <person name="Martinez D."/>
            <person name="Meinertzhagen I.A."/>
            <person name="Necula S."/>
            <person name="Nonaka M."/>
            <person name="Putnam N."/>
            <person name="Rash S."/>
            <person name="Saiga H."/>
            <person name="Satake M."/>
            <person name="Terry A."/>
            <person name="Yamada L."/>
            <person name="Wang H.G."/>
            <person name="Awazu S."/>
            <person name="Azumi K."/>
            <person name="Boore J."/>
            <person name="Branno M."/>
            <person name="Chin-Bow S."/>
            <person name="DeSantis R."/>
            <person name="Doyle S."/>
            <person name="Francino P."/>
            <person name="Keys D.N."/>
            <person name="Haga S."/>
            <person name="Hayashi H."/>
            <person name="Hino K."/>
            <person name="Imai K.S."/>
            <person name="Inaba K."/>
            <person name="Kano S."/>
            <person name="Kobayashi K."/>
            <person name="Kobayashi M."/>
            <person name="Lee B.I."/>
            <person name="Makabe K.W."/>
            <person name="Manohar C."/>
            <person name="Matassi G."/>
            <person name="Medina M."/>
            <person name="Mochizuki Y."/>
            <person name="Mount S."/>
            <person name="Morishita T."/>
            <person name="Miura S."/>
            <person name="Nakayama A."/>
            <person name="Nishizaka S."/>
            <person name="Nomoto H."/>
            <person name="Ohta F."/>
            <person name="Oishi K."/>
            <person name="Rigoutsos I."/>
            <person name="Sano M."/>
            <person name="Sasaki A."/>
            <person name="Sasakura Y."/>
            <person name="Shoguchi E."/>
            <person name="Shin-i T."/>
            <person name="Spagnuolo A."/>
            <person name="Stainier D."/>
            <person name="Suzuki M.M."/>
            <person name="Tassy O."/>
            <person name="Takatori N."/>
            <person name="Tokuoka M."/>
            <person name="Yagi K."/>
            <person name="Yoshizaki F."/>
            <person name="Wada S."/>
            <person name="Zhang C."/>
            <person name="Hyatt P.D."/>
            <person name="Larimer F."/>
            <person name="Detter C."/>
            <person name="Doggett N."/>
            <person name="Glavina T."/>
            <person name="Hawkins T."/>
            <person name="Richardson P."/>
            <person name="Lucas S."/>
            <person name="Kohara Y."/>
            <person name="Levine M."/>
            <person name="Satoh N."/>
            <person name="Rokhsar D.S."/>
        </authorList>
    </citation>
    <scope>NUCLEOTIDE SEQUENCE [LARGE SCALE GENOMIC DNA]</scope>
</reference>
<accession>H2XZZ0</accession>
<reference evidence="2" key="2">
    <citation type="submission" date="2025-08" db="UniProtKB">
        <authorList>
            <consortium name="Ensembl"/>
        </authorList>
    </citation>
    <scope>IDENTIFICATION</scope>
</reference>
<keyword evidence="1" id="KW-0472">Membrane</keyword>
<evidence type="ECO:0000313" key="3">
    <source>
        <dbReference type="Proteomes" id="UP000008144"/>
    </source>
</evidence>
<protein>
    <submittedName>
        <fullName evidence="2">Uncharacterized LOC113475379</fullName>
    </submittedName>
</protein>
<proteinExistence type="predicted"/>
<evidence type="ECO:0000313" key="2">
    <source>
        <dbReference type="Ensembl" id="ENSCINP00000035224.1"/>
    </source>
</evidence>
<reference evidence="2" key="3">
    <citation type="submission" date="2025-09" db="UniProtKB">
        <authorList>
            <consortium name="Ensembl"/>
        </authorList>
    </citation>
    <scope>IDENTIFICATION</scope>
</reference>
<gene>
    <name evidence="2" type="primary">LOC113475379</name>
</gene>
<keyword evidence="1" id="KW-1133">Transmembrane helix</keyword>
<dbReference type="Proteomes" id="UP000008144">
    <property type="component" value="Unassembled WGS sequence"/>
</dbReference>
<dbReference type="AlphaFoldDB" id="H2XZZ0"/>
<keyword evidence="3" id="KW-1185">Reference proteome</keyword>
<keyword evidence="1" id="KW-0812">Transmembrane</keyword>
<feature type="transmembrane region" description="Helical" evidence="1">
    <location>
        <begin position="63"/>
        <end position="81"/>
    </location>
</feature>
<dbReference type="HOGENOM" id="CLU_2557619_0_0_1"/>
<dbReference type="Ensembl" id="ENSCINT00000032036.1">
    <property type="protein sequence ID" value="ENSCINP00000035224.1"/>
    <property type="gene ID" value="ENSCING00000023048.1"/>
</dbReference>
<organism evidence="2 3">
    <name type="scientific">Ciona intestinalis</name>
    <name type="common">Transparent sea squirt</name>
    <name type="synonym">Ascidia intestinalis</name>
    <dbReference type="NCBI Taxonomy" id="7719"/>
    <lineage>
        <taxon>Eukaryota</taxon>
        <taxon>Metazoa</taxon>
        <taxon>Chordata</taxon>
        <taxon>Tunicata</taxon>
        <taxon>Ascidiacea</taxon>
        <taxon>Phlebobranchia</taxon>
        <taxon>Cionidae</taxon>
        <taxon>Ciona</taxon>
    </lineage>
</organism>
<dbReference type="InParanoid" id="H2XZZ0"/>